<evidence type="ECO:0000256" key="1">
    <source>
        <dbReference type="ARBA" id="ARBA00004141"/>
    </source>
</evidence>
<evidence type="ECO:0000256" key="2">
    <source>
        <dbReference type="ARBA" id="ARBA00006012"/>
    </source>
</evidence>
<evidence type="ECO:0000313" key="12">
    <source>
        <dbReference type="EMBL" id="RPA97203.1"/>
    </source>
</evidence>
<feature type="region of interest" description="Disordered" evidence="9">
    <location>
        <begin position="14"/>
        <end position="43"/>
    </location>
</feature>
<dbReference type="STRING" id="1336337.A0A3N4JG48"/>
<feature type="domain" description="ABC transporter" evidence="11">
    <location>
        <begin position="142"/>
        <end position="403"/>
    </location>
</feature>
<evidence type="ECO:0000256" key="10">
    <source>
        <dbReference type="SAM" id="Phobius"/>
    </source>
</evidence>
<dbReference type="InterPro" id="IPR043926">
    <property type="entry name" value="ABCG_dom"/>
</dbReference>
<feature type="transmembrane region" description="Helical" evidence="10">
    <location>
        <begin position="1209"/>
        <end position="1230"/>
    </location>
</feature>
<evidence type="ECO:0000256" key="4">
    <source>
        <dbReference type="ARBA" id="ARBA00022692"/>
    </source>
</evidence>
<dbReference type="CDD" id="cd03232">
    <property type="entry name" value="ABCG_PDR_domain2"/>
    <property type="match status" value="1"/>
</dbReference>
<feature type="transmembrane region" description="Helical" evidence="10">
    <location>
        <begin position="1328"/>
        <end position="1345"/>
    </location>
</feature>
<dbReference type="Pfam" id="PF14510">
    <property type="entry name" value="ABC_trans_N"/>
    <property type="match status" value="1"/>
</dbReference>
<dbReference type="Pfam" id="PF00005">
    <property type="entry name" value="ABC_tran"/>
    <property type="match status" value="2"/>
</dbReference>
<dbReference type="PANTHER" id="PTHR19241">
    <property type="entry name" value="ATP-BINDING CASSETTE TRANSPORTER"/>
    <property type="match status" value="1"/>
</dbReference>
<dbReference type="InterPro" id="IPR034003">
    <property type="entry name" value="ABCG_PDR_2"/>
</dbReference>
<evidence type="ECO:0000256" key="5">
    <source>
        <dbReference type="ARBA" id="ARBA00022741"/>
    </source>
</evidence>
<dbReference type="GO" id="GO:0005524">
    <property type="term" value="F:ATP binding"/>
    <property type="evidence" value="ECO:0007669"/>
    <property type="project" value="UniProtKB-KW"/>
</dbReference>
<keyword evidence="3" id="KW-0813">Transport</keyword>
<keyword evidence="6" id="KW-0067">ATP-binding</keyword>
<dbReference type="InterPro" id="IPR027417">
    <property type="entry name" value="P-loop_NTPase"/>
</dbReference>
<feature type="transmembrane region" description="Helical" evidence="10">
    <location>
        <begin position="1174"/>
        <end position="1197"/>
    </location>
</feature>
<dbReference type="GO" id="GO:0016020">
    <property type="term" value="C:membrane"/>
    <property type="evidence" value="ECO:0007669"/>
    <property type="project" value="UniProtKB-SubCell"/>
</dbReference>
<dbReference type="SMART" id="SM00382">
    <property type="entry name" value="AAA"/>
    <property type="match status" value="2"/>
</dbReference>
<sequence length="1477" mass="165319">MAEFGEKVDIKKMDLEHQNCLPPSTSSSEQTATSNHPNMNVQPEDIITPETERDVTALARKLTKMSTSPAVVDNPFNSTDPRLQPNSDQFNVKTWVKTLIQIISRDPERYPNRTAGVSFRNLGAHGFGSQQDYQKDVSNLWMEGIDVLRNIVGGGRPGGKRGERKIQILRNFDGLLKSGEILVVLGRPGSGCTTFLKTIAGETHGFYLDSESDTEYQGISHELMHHEFRGEVIYNAETDVHFPHLTVGETLSFAAQTRAPRNRLPGVTRKQYAEHMRDVVMAVFGISHTINTKVGNDFVRGVSGGERKRVSIAEAALSGSPLQCWDNSTRGLDSATALEFVKTLRVQSDISGATAMVSMYQASQNAYDCFDKVTVLYEGRQIYFGRIESAKKFFTDMGFHCPKRQTTADFLTSLTSPSEREAKPGFENRVPRTPDEFVEAWKKSDEYQKLLQDIAAYREEFPLHGPQLDAFKKSRAAQQAKRMNVRSPYTISVPMQIKLCIGRGFQRLRGDMTNFFSTVFGNFIMALILGSVFYNLKEDTSSFYSRGALLFFAILMNAFSSALEILTLYAQRPIVEKHSQYALYHPFSEAVASMICDLPLKILTAISFNLTLYFMANLRREVDAFFVFFLFSFVCTLTMSMMFRTIAAVSRTIYQALAPASLLILLLVIYTGFAIPVRNMVGFLRWLNYIDPIGYAFESLMINEFHARELPCVGFIPQGPGYEDVSGLQRSCMTAGAVPGRATVNGDAYINTAFEYYHSHLWRNLGIMLAFMLFFLTTYLVGTEKISSARSKGEVLVFPRKELKKRAAHGDNEAGAAGVVVAENKVAEVSAAIHRQTDIFHWKDVCYDITIKGEGRRILDHVDGWVKPGALTALMGVSGAGKTTLLDVLANRVTMGVVTGDMFVNGRLRDSSFQRKTGYVQQQDLHLATSTVREALVFSALLRQPKKYTEQEKLDYVEEVIKLLEMEEYADAVVGVPGEGLNVEQRKRLTIGVELAAKPELLLFLDEPTSGLDSQTAWSICTLIRKLANNGQAILCTIHQPSALLMQNFDRLLFLAKGGKTVYFGPIGENSEVLTSYFEKNGSHKCPPGDNPAEWMLEVIGAAPGAVASKDWVEVWNNSPEKVAVRAELDQMEHDLGALSRVEGVGIEEFAMPFSTQLKMCLLRVFQQYWRTPVYIYSKSFLCTSTAIFIGLSFLNADKSLQGLQNQMFSIFTLMTLFGTLVQQIMPNFVTQRSLYEARERPSKAYSWKAFLVSNIVVELPWQTLMALITFVLWYYPIGMHNNAKQAGQLHERGFLMFLLIWSFYMFASTFAHMVIAGIETAEVGSNVSNLLFMLCLTFCGVLASKDSLPGFWIFMYRVSPFTYLVSALLSVGVANAPVTCSSIEITKVIPPNGTTCGDYLSPFASLTGGLLYNPESTDECRYCPVTNANSFLKHVNIDYADRWRNFGLMLIYIAFNLGMAVFIYWLARVPKKGRKL</sequence>
<keyword evidence="4 10" id="KW-0812">Transmembrane</keyword>
<dbReference type="Pfam" id="PF01061">
    <property type="entry name" value="ABC2_membrane"/>
    <property type="match status" value="2"/>
</dbReference>
<dbReference type="FunFam" id="3.40.50.300:FF:000881">
    <property type="entry name" value="ABC multidrug transporter A-1"/>
    <property type="match status" value="1"/>
</dbReference>
<dbReference type="InterPro" id="IPR034001">
    <property type="entry name" value="ABCG_PDR_1"/>
</dbReference>
<organism evidence="12 13">
    <name type="scientific">Choiromyces venosus 120613-1</name>
    <dbReference type="NCBI Taxonomy" id="1336337"/>
    <lineage>
        <taxon>Eukaryota</taxon>
        <taxon>Fungi</taxon>
        <taxon>Dikarya</taxon>
        <taxon>Ascomycota</taxon>
        <taxon>Pezizomycotina</taxon>
        <taxon>Pezizomycetes</taxon>
        <taxon>Pezizales</taxon>
        <taxon>Tuberaceae</taxon>
        <taxon>Choiromyces</taxon>
    </lineage>
</organism>
<dbReference type="Proteomes" id="UP000276215">
    <property type="component" value="Unassembled WGS sequence"/>
</dbReference>
<dbReference type="PROSITE" id="PS50893">
    <property type="entry name" value="ABC_TRANSPORTER_2"/>
    <property type="match status" value="2"/>
</dbReference>
<dbReference type="GO" id="GO:0140359">
    <property type="term" value="F:ABC-type transporter activity"/>
    <property type="evidence" value="ECO:0007669"/>
    <property type="project" value="InterPro"/>
</dbReference>
<dbReference type="InterPro" id="IPR013525">
    <property type="entry name" value="ABC2_TM"/>
</dbReference>
<feature type="transmembrane region" description="Helical" evidence="10">
    <location>
        <begin position="590"/>
        <end position="612"/>
    </location>
</feature>
<feature type="transmembrane region" description="Helical" evidence="10">
    <location>
        <begin position="624"/>
        <end position="647"/>
    </location>
</feature>
<feature type="domain" description="ABC transporter" evidence="11">
    <location>
        <begin position="840"/>
        <end position="1082"/>
    </location>
</feature>
<keyword evidence="5" id="KW-0547">Nucleotide-binding</keyword>
<dbReference type="FunFam" id="3.40.50.300:FF:000054">
    <property type="entry name" value="ABC multidrug transporter atrF"/>
    <property type="match status" value="1"/>
</dbReference>
<reference evidence="12 13" key="1">
    <citation type="journal article" date="2018" name="Nat. Ecol. Evol.">
        <title>Pezizomycetes genomes reveal the molecular basis of ectomycorrhizal truffle lifestyle.</title>
        <authorList>
            <person name="Murat C."/>
            <person name="Payen T."/>
            <person name="Noel B."/>
            <person name="Kuo A."/>
            <person name="Morin E."/>
            <person name="Chen J."/>
            <person name="Kohler A."/>
            <person name="Krizsan K."/>
            <person name="Balestrini R."/>
            <person name="Da Silva C."/>
            <person name="Montanini B."/>
            <person name="Hainaut M."/>
            <person name="Levati E."/>
            <person name="Barry K.W."/>
            <person name="Belfiori B."/>
            <person name="Cichocki N."/>
            <person name="Clum A."/>
            <person name="Dockter R.B."/>
            <person name="Fauchery L."/>
            <person name="Guy J."/>
            <person name="Iotti M."/>
            <person name="Le Tacon F."/>
            <person name="Lindquist E.A."/>
            <person name="Lipzen A."/>
            <person name="Malagnac F."/>
            <person name="Mello A."/>
            <person name="Molinier V."/>
            <person name="Miyauchi S."/>
            <person name="Poulain J."/>
            <person name="Riccioni C."/>
            <person name="Rubini A."/>
            <person name="Sitrit Y."/>
            <person name="Splivallo R."/>
            <person name="Traeger S."/>
            <person name="Wang M."/>
            <person name="Zifcakova L."/>
            <person name="Wipf D."/>
            <person name="Zambonelli A."/>
            <person name="Paolocci F."/>
            <person name="Nowrousian M."/>
            <person name="Ottonello S."/>
            <person name="Baldrian P."/>
            <person name="Spatafora J.W."/>
            <person name="Henrissat B."/>
            <person name="Nagy L.G."/>
            <person name="Aury J.M."/>
            <person name="Wincker P."/>
            <person name="Grigoriev I.V."/>
            <person name="Bonfante P."/>
            <person name="Martin F.M."/>
        </authorList>
    </citation>
    <scope>NUCLEOTIDE SEQUENCE [LARGE SCALE GENOMIC DNA]</scope>
    <source>
        <strain evidence="12 13">120613-1</strain>
    </source>
</reference>
<comment type="subcellular location">
    <subcellularLocation>
        <location evidence="1">Membrane</location>
        <topology evidence="1">Multi-pass membrane protein</topology>
    </subcellularLocation>
</comment>
<protein>
    <submittedName>
        <fullName evidence="12">Putative ABC transporter</fullName>
    </submittedName>
</protein>
<accession>A0A3N4JG48</accession>
<name>A0A3N4JG48_9PEZI</name>
<dbReference type="InterPro" id="IPR010929">
    <property type="entry name" value="PDR_CDR_ABC"/>
</dbReference>
<evidence type="ECO:0000259" key="11">
    <source>
        <dbReference type="PROSITE" id="PS50893"/>
    </source>
</evidence>
<feature type="transmembrane region" description="Helical" evidence="10">
    <location>
        <begin position="761"/>
        <end position="782"/>
    </location>
</feature>
<evidence type="ECO:0000256" key="7">
    <source>
        <dbReference type="ARBA" id="ARBA00022989"/>
    </source>
</evidence>
<feature type="transmembrane region" description="Helical" evidence="10">
    <location>
        <begin position="548"/>
        <end position="570"/>
    </location>
</feature>
<dbReference type="GO" id="GO:0016887">
    <property type="term" value="F:ATP hydrolysis activity"/>
    <property type="evidence" value="ECO:0007669"/>
    <property type="project" value="InterPro"/>
</dbReference>
<feature type="transmembrane region" description="Helical" evidence="10">
    <location>
        <begin position="1447"/>
        <end position="1468"/>
    </location>
</feature>
<dbReference type="InterPro" id="IPR029481">
    <property type="entry name" value="ABC_trans_N"/>
</dbReference>
<comment type="similarity">
    <text evidence="2">Belongs to the ABC transporter superfamily. ABCG family. PDR (TC 3.A.1.205) subfamily.</text>
</comment>
<feature type="transmembrane region" description="Helical" evidence="10">
    <location>
        <begin position="515"/>
        <end position="536"/>
    </location>
</feature>
<dbReference type="InterPro" id="IPR017871">
    <property type="entry name" value="ABC_transporter-like_CS"/>
</dbReference>
<dbReference type="InterPro" id="IPR003439">
    <property type="entry name" value="ABC_transporter-like_ATP-bd"/>
</dbReference>
<keyword evidence="8 10" id="KW-0472">Membrane</keyword>
<evidence type="ECO:0000256" key="8">
    <source>
        <dbReference type="ARBA" id="ARBA00023136"/>
    </source>
</evidence>
<feature type="transmembrane region" description="Helical" evidence="10">
    <location>
        <begin position="1295"/>
        <end position="1316"/>
    </location>
</feature>
<feature type="compositionally biased region" description="Polar residues" evidence="9">
    <location>
        <begin position="21"/>
        <end position="41"/>
    </location>
</feature>
<evidence type="ECO:0000256" key="9">
    <source>
        <dbReference type="SAM" id="MobiDB-lite"/>
    </source>
</evidence>
<evidence type="ECO:0000256" key="6">
    <source>
        <dbReference type="ARBA" id="ARBA00022840"/>
    </source>
</evidence>
<dbReference type="PROSITE" id="PS00211">
    <property type="entry name" value="ABC_TRANSPORTER_1"/>
    <property type="match status" value="1"/>
</dbReference>
<dbReference type="Gene3D" id="3.40.50.300">
    <property type="entry name" value="P-loop containing nucleotide triphosphate hydrolases"/>
    <property type="match status" value="2"/>
</dbReference>
<feature type="transmembrane region" description="Helical" evidence="10">
    <location>
        <begin position="1250"/>
        <end position="1275"/>
    </location>
</feature>
<dbReference type="EMBL" id="ML120406">
    <property type="protein sequence ID" value="RPA97203.1"/>
    <property type="molecule type" value="Genomic_DNA"/>
</dbReference>
<evidence type="ECO:0000256" key="3">
    <source>
        <dbReference type="ARBA" id="ARBA00022448"/>
    </source>
</evidence>
<dbReference type="SUPFAM" id="SSF52540">
    <property type="entry name" value="P-loop containing nucleoside triphosphate hydrolases"/>
    <property type="match status" value="2"/>
</dbReference>
<keyword evidence="13" id="KW-1185">Reference proteome</keyword>
<gene>
    <name evidence="12" type="ORF">L873DRAFT_1836465</name>
</gene>
<dbReference type="OrthoDB" id="245989at2759"/>
<feature type="transmembrane region" description="Helical" evidence="10">
    <location>
        <begin position="653"/>
        <end position="675"/>
    </location>
</feature>
<keyword evidence="7 10" id="KW-1133">Transmembrane helix</keyword>
<evidence type="ECO:0000313" key="13">
    <source>
        <dbReference type="Proteomes" id="UP000276215"/>
    </source>
</evidence>
<proteinExistence type="inferred from homology"/>
<dbReference type="CDD" id="cd03233">
    <property type="entry name" value="ABCG_PDR_domain1"/>
    <property type="match status" value="1"/>
</dbReference>
<dbReference type="InterPro" id="IPR003593">
    <property type="entry name" value="AAA+_ATPase"/>
</dbReference>
<dbReference type="Pfam" id="PF19055">
    <property type="entry name" value="ABC2_membrane_7"/>
    <property type="match status" value="1"/>
</dbReference>
<dbReference type="Pfam" id="PF06422">
    <property type="entry name" value="PDR_CDR"/>
    <property type="match status" value="1"/>
</dbReference>